<protein>
    <submittedName>
        <fullName evidence="1">Uncharacterized protein</fullName>
    </submittedName>
</protein>
<comment type="caution">
    <text evidence="1">The sequence shown here is derived from an EMBL/GenBank/DDBJ whole genome shotgun (WGS) entry which is preliminary data.</text>
</comment>
<dbReference type="AlphaFoldDB" id="A0A4S8X7K0"/>
<name>A0A4S8X7K0_AURPU</name>
<sequence length="250" mass="25957">MIYVCLESLLRLWSAAKLPNPSSFNGDLANVTKIDQHNDIFPNLAVLGATINCCAFDKIASITIKQYIFTMVQFTYLLTAALASVSLAAPLENRQSTDDAASNLACGALLQPLAGFLDYQSGNVGGNVQNILAAANNILSQAQLPDDVSTIISSVTGGIVGSLTNGVSNVLYGLSTGADNVDPECRQNAAYCTNEVSAASAACSAGQLTQAQDACLQAKYTCARNNILTSDQVNGIAPCCAQFTGSAATQ</sequence>
<dbReference type="EMBL" id="QZAL01000208">
    <property type="protein sequence ID" value="THW33507.1"/>
    <property type="molecule type" value="Genomic_DNA"/>
</dbReference>
<organism evidence="1 2">
    <name type="scientific">Aureobasidium pullulans</name>
    <name type="common">Black yeast</name>
    <name type="synonym">Pullularia pullulans</name>
    <dbReference type="NCBI Taxonomy" id="5580"/>
    <lineage>
        <taxon>Eukaryota</taxon>
        <taxon>Fungi</taxon>
        <taxon>Dikarya</taxon>
        <taxon>Ascomycota</taxon>
        <taxon>Pezizomycotina</taxon>
        <taxon>Dothideomycetes</taxon>
        <taxon>Dothideomycetidae</taxon>
        <taxon>Dothideales</taxon>
        <taxon>Saccotheciaceae</taxon>
        <taxon>Aureobasidium</taxon>
    </lineage>
</organism>
<evidence type="ECO:0000313" key="1">
    <source>
        <dbReference type="EMBL" id="THW33507.1"/>
    </source>
</evidence>
<gene>
    <name evidence="1" type="ORF">D6D22_09089</name>
</gene>
<accession>A0A4S8X7K0</accession>
<proteinExistence type="predicted"/>
<dbReference type="Proteomes" id="UP000310687">
    <property type="component" value="Unassembled WGS sequence"/>
</dbReference>
<evidence type="ECO:0000313" key="2">
    <source>
        <dbReference type="Proteomes" id="UP000310687"/>
    </source>
</evidence>
<reference evidence="1 2" key="1">
    <citation type="submission" date="2018-10" db="EMBL/GenBank/DDBJ databases">
        <title>Fifty Aureobasidium pullulans genomes reveal a recombining polyextremotolerant generalist.</title>
        <authorList>
            <person name="Gostincar C."/>
            <person name="Turk M."/>
            <person name="Zajc J."/>
            <person name="Gunde-Cimerman N."/>
        </authorList>
    </citation>
    <scope>NUCLEOTIDE SEQUENCE [LARGE SCALE GENOMIC DNA]</scope>
    <source>
        <strain evidence="1 2">EXF-11013</strain>
    </source>
</reference>